<dbReference type="OrthoDB" id="4116913at2759"/>
<name>A0A6G1KCV7_9PLEO</name>
<accession>A0A6G1KCV7</accession>
<keyword evidence="2" id="KW-0539">Nucleus</keyword>
<evidence type="ECO:0000256" key="1">
    <source>
        <dbReference type="ARBA" id="ARBA00022723"/>
    </source>
</evidence>
<reference evidence="5" key="1">
    <citation type="journal article" date="2020" name="Stud. Mycol.">
        <title>101 Dothideomycetes genomes: a test case for predicting lifestyles and emergence of pathogens.</title>
        <authorList>
            <person name="Haridas S."/>
            <person name="Albert R."/>
            <person name="Binder M."/>
            <person name="Bloem J."/>
            <person name="Labutti K."/>
            <person name="Salamov A."/>
            <person name="Andreopoulos B."/>
            <person name="Baker S."/>
            <person name="Barry K."/>
            <person name="Bills G."/>
            <person name="Bluhm B."/>
            <person name="Cannon C."/>
            <person name="Castanera R."/>
            <person name="Culley D."/>
            <person name="Daum C."/>
            <person name="Ezra D."/>
            <person name="Gonzalez J."/>
            <person name="Henrissat B."/>
            <person name="Kuo A."/>
            <person name="Liang C."/>
            <person name="Lipzen A."/>
            <person name="Lutzoni F."/>
            <person name="Magnuson J."/>
            <person name="Mondo S."/>
            <person name="Nolan M."/>
            <person name="Ohm R."/>
            <person name="Pangilinan J."/>
            <person name="Park H.-J."/>
            <person name="Ramirez L."/>
            <person name="Alfaro M."/>
            <person name="Sun H."/>
            <person name="Tritt A."/>
            <person name="Yoshinaga Y."/>
            <person name="Zwiers L.-H."/>
            <person name="Turgeon B."/>
            <person name="Goodwin S."/>
            <person name="Spatafora J."/>
            <person name="Crous P."/>
            <person name="Grigoriev I."/>
        </authorList>
    </citation>
    <scope>NUCLEOTIDE SEQUENCE</scope>
    <source>
        <strain evidence="5">CBS 279.74</strain>
    </source>
</reference>
<gene>
    <name evidence="5" type="ORF">K504DRAFT_454594</name>
</gene>
<dbReference type="PROSITE" id="PS50048">
    <property type="entry name" value="ZN2_CY6_FUNGAL_2"/>
    <property type="match status" value="1"/>
</dbReference>
<feature type="region of interest" description="Disordered" evidence="3">
    <location>
        <begin position="101"/>
        <end position="141"/>
    </location>
</feature>
<dbReference type="PROSITE" id="PS00463">
    <property type="entry name" value="ZN2_CY6_FUNGAL_1"/>
    <property type="match status" value="1"/>
</dbReference>
<dbReference type="EMBL" id="MU005769">
    <property type="protein sequence ID" value="KAF2710271.1"/>
    <property type="molecule type" value="Genomic_DNA"/>
</dbReference>
<dbReference type="SMART" id="SM00066">
    <property type="entry name" value="GAL4"/>
    <property type="match status" value="1"/>
</dbReference>
<dbReference type="CDD" id="cd00067">
    <property type="entry name" value="GAL4"/>
    <property type="match status" value="1"/>
</dbReference>
<evidence type="ECO:0000259" key="4">
    <source>
        <dbReference type="PROSITE" id="PS50048"/>
    </source>
</evidence>
<dbReference type="Pfam" id="PF04082">
    <property type="entry name" value="Fungal_trans"/>
    <property type="match status" value="1"/>
</dbReference>
<dbReference type="PANTHER" id="PTHR46910">
    <property type="entry name" value="TRANSCRIPTION FACTOR PDR1"/>
    <property type="match status" value="1"/>
</dbReference>
<keyword evidence="1" id="KW-0479">Metal-binding</keyword>
<dbReference type="AlphaFoldDB" id="A0A6G1KCV7"/>
<feature type="domain" description="Zn(2)-C6 fungal-type" evidence="4">
    <location>
        <begin position="7"/>
        <end position="39"/>
    </location>
</feature>
<evidence type="ECO:0000256" key="3">
    <source>
        <dbReference type="SAM" id="MobiDB-lite"/>
    </source>
</evidence>
<dbReference type="InterPro" id="IPR001138">
    <property type="entry name" value="Zn2Cys6_DnaBD"/>
</dbReference>
<evidence type="ECO:0000313" key="6">
    <source>
        <dbReference type="Proteomes" id="UP000799428"/>
    </source>
</evidence>
<dbReference type="Gene3D" id="4.10.240.10">
    <property type="entry name" value="Zn(2)-C6 fungal-type DNA-binding domain"/>
    <property type="match status" value="1"/>
</dbReference>
<feature type="compositionally biased region" description="Polar residues" evidence="3">
    <location>
        <begin position="59"/>
        <end position="70"/>
    </location>
</feature>
<dbReference type="GO" id="GO:0000981">
    <property type="term" value="F:DNA-binding transcription factor activity, RNA polymerase II-specific"/>
    <property type="evidence" value="ECO:0007669"/>
    <property type="project" value="InterPro"/>
</dbReference>
<evidence type="ECO:0000256" key="2">
    <source>
        <dbReference type="ARBA" id="ARBA00023242"/>
    </source>
</evidence>
<dbReference type="Proteomes" id="UP000799428">
    <property type="component" value="Unassembled WGS sequence"/>
</dbReference>
<protein>
    <recommendedName>
        <fullName evidence="4">Zn(2)-C6 fungal-type domain-containing protein</fullName>
    </recommendedName>
</protein>
<sequence length="640" mass="71125">MPVIRRSCDYCRNHKLKCETSEGLETCRRCIKRKQPCTMQSPSSDTNLAARRSGPNPMGSLQSRPTTQNPDILLPPSSASEHQTLQLRKSIDELRRLLDERVNSSQSTQASHELGQPSYATKRTHDQIISSDDISEHRNSRFRVEETNVLPSHTDMQMLAPGRLPVPPSQMDTPGSIPSPHAQNDTVPSMPLENCVSGRCYLPPPEEGSALLNEYLHDFNSRIPLFKPELIYSHVKDCYSGVAGVTPLAWVLAYIALGIGHRLRAMSLFATDDDTSNADWYLNKCLAVLPNLLLQQPTLSLVQAVLGISILLQTSARSRKASLFVSTAMRLAQDLGYNEADIDIYGGEGSTRDEQELRVFWIAFFMDTSMNLSANRLGTQKLVDISVPFPNHGLSDSWTMTIAHDESALSHTIEIFSLHTTLAIIQAEALEELFSVKARQRSSSVLDTNAYKSFLSKLSLWRASSPIAGSESSNMLNSMFRSDVAHVIILEASYFGTLYQLHAANALARFTRRLDVFCPDSLRAAAGLVASGVYPDARRLLDFAAMIPQQNSSITWVTMNARIAALCVALAYYHVNETINRSVDLASPRLAPNLQLYKETLEHLEAAAMHAKDTILASKMDVCREFYNQVKELNQLPITQ</sequence>
<organism evidence="5 6">
    <name type="scientific">Pleomassaria siparia CBS 279.74</name>
    <dbReference type="NCBI Taxonomy" id="1314801"/>
    <lineage>
        <taxon>Eukaryota</taxon>
        <taxon>Fungi</taxon>
        <taxon>Dikarya</taxon>
        <taxon>Ascomycota</taxon>
        <taxon>Pezizomycotina</taxon>
        <taxon>Dothideomycetes</taxon>
        <taxon>Pleosporomycetidae</taxon>
        <taxon>Pleosporales</taxon>
        <taxon>Pleomassariaceae</taxon>
        <taxon>Pleomassaria</taxon>
    </lineage>
</organism>
<proteinExistence type="predicted"/>
<dbReference type="CDD" id="cd12148">
    <property type="entry name" value="fungal_TF_MHR"/>
    <property type="match status" value="1"/>
</dbReference>
<dbReference type="InterPro" id="IPR036864">
    <property type="entry name" value="Zn2-C6_fun-type_DNA-bd_sf"/>
</dbReference>
<dbReference type="GO" id="GO:0006351">
    <property type="term" value="P:DNA-templated transcription"/>
    <property type="evidence" value="ECO:0007669"/>
    <property type="project" value="InterPro"/>
</dbReference>
<dbReference type="Pfam" id="PF00172">
    <property type="entry name" value="Zn_clus"/>
    <property type="match status" value="1"/>
</dbReference>
<feature type="region of interest" description="Disordered" evidence="3">
    <location>
        <begin position="36"/>
        <end position="83"/>
    </location>
</feature>
<evidence type="ECO:0000313" key="5">
    <source>
        <dbReference type="EMBL" id="KAF2710271.1"/>
    </source>
</evidence>
<dbReference type="GO" id="GO:0003677">
    <property type="term" value="F:DNA binding"/>
    <property type="evidence" value="ECO:0007669"/>
    <property type="project" value="InterPro"/>
</dbReference>
<dbReference type="SUPFAM" id="SSF57701">
    <property type="entry name" value="Zn2/Cys6 DNA-binding domain"/>
    <property type="match status" value="1"/>
</dbReference>
<dbReference type="SMART" id="SM00906">
    <property type="entry name" value="Fungal_trans"/>
    <property type="match status" value="1"/>
</dbReference>
<dbReference type="PANTHER" id="PTHR46910:SF39">
    <property type="entry name" value="ZN(II)2CYS6 TRANSCRIPTION FACTOR (EUROFUNG)"/>
    <property type="match status" value="1"/>
</dbReference>
<keyword evidence="6" id="KW-1185">Reference proteome</keyword>
<dbReference type="InterPro" id="IPR050987">
    <property type="entry name" value="AtrR-like"/>
</dbReference>
<feature type="compositionally biased region" description="Polar residues" evidence="3">
    <location>
        <begin position="37"/>
        <end position="47"/>
    </location>
</feature>
<dbReference type="InterPro" id="IPR007219">
    <property type="entry name" value="XnlR_reg_dom"/>
</dbReference>
<dbReference type="GO" id="GO:0008270">
    <property type="term" value="F:zinc ion binding"/>
    <property type="evidence" value="ECO:0007669"/>
    <property type="project" value="InterPro"/>
</dbReference>